<evidence type="ECO:0000313" key="3">
    <source>
        <dbReference type="Proteomes" id="UP000240418"/>
    </source>
</evidence>
<comment type="caution">
    <text evidence="2">The sequence shown here is derived from an EMBL/GenBank/DDBJ whole genome shotgun (WGS) entry which is preliminary data.</text>
</comment>
<organism evidence="2 3">
    <name type="scientific">Shimia abyssi</name>
    <dbReference type="NCBI Taxonomy" id="1662395"/>
    <lineage>
        <taxon>Bacteria</taxon>
        <taxon>Pseudomonadati</taxon>
        <taxon>Pseudomonadota</taxon>
        <taxon>Alphaproteobacteria</taxon>
        <taxon>Rhodobacterales</taxon>
        <taxon>Roseobacteraceae</taxon>
    </lineage>
</organism>
<name>A0A2P8FG91_9RHOB</name>
<dbReference type="Proteomes" id="UP000240418">
    <property type="component" value="Unassembled WGS sequence"/>
</dbReference>
<accession>A0A2P8FG91</accession>
<protein>
    <submittedName>
        <fullName evidence="2">Uncharacterized protein DUF1826</fullName>
    </submittedName>
</protein>
<dbReference type="AlphaFoldDB" id="A0A2P8FG91"/>
<dbReference type="InterPro" id="IPR014955">
    <property type="entry name" value="DUF1826"/>
</dbReference>
<dbReference type="RefSeq" id="WP_106607914.1">
    <property type="nucleotide sequence ID" value="NZ_PYGJ01000003.1"/>
</dbReference>
<sequence>MTRVQSIVGAAPVGVDYTDEPDLLSAIAKPGTSAVIWRRQMPGSVRSWLKGLTSAHLPSGQLVLRPNAVAAAVAQLCDICGMPKGRERDWLETDIASLADVFGHVMSTEYVRLRLDVVRTNACRKFHMDAVTARLVCTYRGTGTQYGNSNDRSDPERIFTVQTGAPVLLRGTLWPSRSRAGLLHRSPPIEGTGETRLVLVMDPMSEPFEETERPPLARTAPRVH</sequence>
<keyword evidence="3" id="KW-1185">Reference proteome</keyword>
<proteinExistence type="predicted"/>
<feature type="region of interest" description="Disordered" evidence="1">
    <location>
        <begin position="205"/>
        <end position="224"/>
    </location>
</feature>
<evidence type="ECO:0000256" key="1">
    <source>
        <dbReference type="SAM" id="MobiDB-lite"/>
    </source>
</evidence>
<reference evidence="2 3" key="1">
    <citation type="submission" date="2018-03" db="EMBL/GenBank/DDBJ databases">
        <title>Genomic Encyclopedia of Archaeal and Bacterial Type Strains, Phase II (KMG-II): from individual species to whole genera.</title>
        <authorList>
            <person name="Goeker M."/>
        </authorList>
    </citation>
    <scope>NUCLEOTIDE SEQUENCE [LARGE SCALE GENOMIC DNA]</scope>
    <source>
        <strain evidence="2 3">DSM 100673</strain>
    </source>
</reference>
<dbReference type="OrthoDB" id="5342505at2"/>
<gene>
    <name evidence="2" type="ORF">CLV88_103383</name>
</gene>
<dbReference type="EMBL" id="PYGJ01000003">
    <property type="protein sequence ID" value="PSL20733.1"/>
    <property type="molecule type" value="Genomic_DNA"/>
</dbReference>
<evidence type="ECO:0000313" key="2">
    <source>
        <dbReference type="EMBL" id="PSL20733.1"/>
    </source>
</evidence>
<dbReference type="Pfam" id="PF08856">
    <property type="entry name" value="DUF1826"/>
    <property type="match status" value="1"/>
</dbReference>